<evidence type="ECO:0000313" key="2">
    <source>
        <dbReference type="Proteomes" id="UP001464923"/>
    </source>
</evidence>
<name>A0ABV1K208_9PSEU</name>
<dbReference type="RefSeq" id="WP_337826955.1">
    <property type="nucleotide sequence ID" value="NZ_BAABLY010000108.1"/>
</dbReference>
<sequence>MSFDPPADAACSHHPQSEVLGRLLFAIRGSELSNCQLDYWPAMSGGVVLEWSEGPNAREARAALMSDLVDSGSVALRADDLTLDPDRLAQSGENVVHMRVDDVPVEFRARVPVGWSAFVENNREALRQMLRDEGQDGAA</sequence>
<reference evidence="1 2" key="1">
    <citation type="submission" date="2024-03" db="EMBL/GenBank/DDBJ databases">
        <title>Draft genome sequence of Pseudonocardia tropica JCM 19149.</title>
        <authorList>
            <person name="Butdee W."/>
            <person name="Duangmal K."/>
        </authorList>
    </citation>
    <scope>NUCLEOTIDE SEQUENCE [LARGE SCALE GENOMIC DNA]</scope>
    <source>
        <strain evidence="1 2">JCM 19149</strain>
    </source>
</reference>
<gene>
    <name evidence="1" type="ORF">WHI96_25940</name>
</gene>
<protein>
    <submittedName>
        <fullName evidence="1">Uncharacterized protein</fullName>
    </submittedName>
</protein>
<evidence type="ECO:0000313" key="1">
    <source>
        <dbReference type="EMBL" id="MEQ3542254.1"/>
    </source>
</evidence>
<comment type="caution">
    <text evidence="1">The sequence shown here is derived from an EMBL/GenBank/DDBJ whole genome shotgun (WGS) entry which is preliminary data.</text>
</comment>
<dbReference type="EMBL" id="JBEDNP010000028">
    <property type="protein sequence ID" value="MEQ3542254.1"/>
    <property type="molecule type" value="Genomic_DNA"/>
</dbReference>
<organism evidence="1 2">
    <name type="scientific">Pseudonocardia tropica</name>
    <dbReference type="NCBI Taxonomy" id="681289"/>
    <lineage>
        <taxon>Bacteria</taxon>
        <taxon>Bacillati</taxon>
        <taxon>Actinomycetota</taxon>
        <taxon>Actinomycetes</taxon>
        <taxon>Pseudonocardiales</taxon>
        <taxon>Pseudonocardiaceae</taxon>
        <taxon>Pseudonocardia</taxon>
    </lineage>
</organism>
<keyword evidence="2" id="KW-1185">Reference proteome</keyword>
<proteinExistence type="predicted"/>
<dbReference type="Proteomes" id="UP001464923">
    <property type="component" value="Unassembled WGS sequence"/>
</dbReference>
<accession>A0ABV1K208</accession>